<dbReference type="PROSITE" id="PS51161">
    <property type="entry name" value="ATP_CONE"/>
    <property type="match status" value="1"/>
</dbReference>
<evidence type="ECO:0000256" key="3">
    <source>
        <dbReference type="ARBA" id="ARBA00022533"/>
    </source>
</evidence>
<keyword evidence="3" id="KW-0021">Allosteric enzyme</keyword>
<evidence type="ECO:0000256" key="4">
    <source>
        <dbReference type="ARBA" id="ARBA00022741"/>
    </source>
</evidence>
<accession>A0A4R3YJM4</accession>
<comment type="function">
    <text evidence="10">Provides the precursors necessary for DNA synthesis. Catalyzes the biosynthesis of deoxyribonucleotides from the corresponding ribonucleotides.</text>
</comment>
<comment type="catalytic activity">
    <reaction evidence="8 10">
        <text>a 2'-deoxyribonucleoside 5'-diphosphate + [thioredoxin]-disulfide + H2O = a ribonucleoside 5'-diphosphate + [thioredoxin]-dithiol</text>
        <dbReference type="Rhea" id="RHEA:23252"/>
        <dbReference type="Rhea" id="RHEA-COMP:10698"/>
        <dbReference type="Rhea" id="RHEA-COMP:10700"/>
        <dbReference type="ChEBI" id="CHEBI:15377"/>
        <dbReference type="ChEBI" id="CHEBI:29950"/>
        <dbReference type="ChEBI" id="CHEBI:50058"/>
        <dbReference type="ChEBI" id="CHEBI:57930"/>
        <dbReference type="ChEBI" id="CHEBI:73316"/>
        <dbReference type="EC" id="1.17.4.1"/>
    </reaction>
</comment>
<evidence type="ECO:0000256" key="6">
    <source>
        <dbReference type="ARBA" id="ARBA00023002"/>
    </source>
</evidence>
<dbReference type="EC" id="1.17.4.1" evidence="2 10"/>
<dbReference type="Gene3D" id="3.20.70.20">
    <property type="match status" value="1"/>
</dbReference>
<name>A0A4R3YJM4_9GAMM</name>
<comment type="similarity">
    <text evidence="1 10">Belongs to the ribonucleoside diphosphate reductase large chain family.</text>
</comment>
<dbReference type="PROSITE" id="PS00089">
    <property type="entry name" value="RIBORED_LARGE"/>
    <property type="match status" value="1"/>
</dbReference>
<evidence type="ECO:0000259" key="12">
    <source>
        <dbReference type="PROSITE" id="PS51161"/>
    </source>
</evidence>
<dbReference type="InterPro" id="IPR039718">
    <property type="entry name" value="Rrm1"/>
</dbReference>
<proteinExistence type="inferred from homology"/>
<dbReference type="SUPFAM" id="SSF51998">
    <property type="entry name" value="PFL-like glycyl radical enzymes"/>
    <property type="match status" value="1"/>
</dbReference>
<dbReference type="EMBL" id="SMCS01000007">
    <property type="protein sequence ID" value="TCV92361.1"/>
    <property type="molecule type" value="Genomic_DNA"/>
</dbReference>
<dbReference type="GO" id="GO:0004748">
    <property type="term" value="F:ribonucleoside-diphosphate reductase activity, thioredoxin disulfide as acceptor"/>
    <property type="evidence" value="ECO:0007669"/>
    <property type="project" value="UniProtKB-EC"/>
</dbReference>
<dbReference type="InterPro" id="IPR013346">
    <property type="entry name" value="NrdE_NrdA_C"/>
</dbReference>
<dbReference type="Proteomes" id="UP000295645">
    <property type="component" value="Unassembled WGS sequence"/>
</dbReference>
<dbReference type="InterPro" id="IPR008926">
    <property type="entry name" value="RNR_R1-su_N"/>
</dbReference>
<keyword evidence="7 10" id="KW-0215">Deoxyribonucleotide synthesis</keyword>
<dbReference type="InterPro" id="IPR013509">
    <property type="entry name" value="RNR_lsu_N"/>
</dbReference>
<keyword evidence="5 9" id="KW-0067">ATP-binding</keyword>
<dbReference type="InterPro" id="IPR000788">
    <property type="entry name" value="RNR_lg_C"/>
</dbReference>
<gene>
    <name evidence="13" type="ORF">EC912_10768</name>
</gene>
<evidence type="ECO:0000256" key="11">
    <source>
        <dbReference type="SAM" id="MobiDB-lite"/>
    </source>
</evidence>
<dbReference type="PANTHER" id="PTHR11573">
    <property type="entry name" value="RIBONUCLEOSIDE-DIPHOSPHATE REDUCTASE LARGE CHAIN"/>
    <property type="match status" value="1"/>
</dbReference>
<evidence type="ECO:0000256" key="8">
    <source>
        <dbReference type="ARBA" id="ARBA00047754"/>
    </source>
</evidence>
<dbReference type="SUPFAM" id="SSF48168">
    <property type="entry name" value="R1 subunit of ribonucleotide reductase, N-terminal domain"/>
    <property type="match status" value="1"/>
</dbReference>
<keyword evidence="14" id="KW-1185">Reference proteome</keyword>
<evidence type="ECO:0000256" key="7">
    <source>
        <dbReference type="ARBA" id="ARBA00023116"/>
    </source>
</evidence>
<protein>
    <recommendedName>
        <fullName evidence="2 10">Ribonucleoside-diphosphate reductase</fullName>
        <ecNumber evidence="2 10">1.17.4.1</ecNumber>
    </recommendedName>
</protein>
<dbReference type="UniPathway" id="UPA00326"/>
<evidence type="ECO:0000313" key="14">
    <source>
        <dbReference type="Proteomes" id="UP000295645"/>
    </source>
</evidence>
<comment type="caution">
    <text evidence="13">The sequence shown here is derived from an EMBL/GenBank/DDBJ whole genome shotgun (WGS) entry which is preliminary data.</text>
</comment>
<organism evidence="13 14">
    <name type="scientific">Luteibacter rhizovicinus</name>
    <dbReference type="NCBI Taxonomy" id="242606"/>
    <lineage>
        <taxon>Bacteria</taxon>
        <taxon>Pseudomonadati</taxon>
        <taxon>Pseudomonadota</taxon>
        <taxon>Gammaproteobacteria</taxon>
        <taxon>Lysobacterales</taxon>
        <taxon>Rhodanobacteraceae</taxon>
        <taxon>Luteibacter</taxon>
    </lineage>
</organism>
<evidence type="ECO:0000256" key="2">
    <source>
        <dbReference type="ARBA" id="ARBA00012274"/>
    </source>
</evidence>
<reference evidence="13 14" key="1">
    <citation type="submission" date="2019-03" db="EMBL/GenBank/DDBJ databases">
        <title>Above-ground endophytic microbial communities from plants in different locations in the United States.</title>
        <authorList>
            <person name="Frank C."/>
        </authorList>
    </citation>
    <scope>NUCLEOTIDE SEQUENCE [LARGE SCALE GENOMIC DNA]</scope>
    <source>
        <strain evidence="13 14">LP_13_YM</strain>
    </source>
</reference>
<keyword evidence="4 9" id="KW-0547">Nucleotide-binding</keyword>
<feature type="domain" description="ATP-cone" evidence="12">
    <location>
        <begin position="52"/>
        <end position="141"/>
    </location>
</feature>
<dbReference type="GO" id="GO:0005524">
    <property type="term" value="F:ATP binding"/>
    <property type="evidence" value="ECO:0007669"/>
    <property type="project" value="UniProtKB-UniRule"/>
</dbReference>
<dbReference type="InterPro" id="IPR005144">
    <property type="entry name" value="ATP-cone_dom"/>
</dbReference>
<dbReference type="Pfam" id="PF02867">
    <property type="entry name" value="Ribonuc_red_lgC"/>
    <property type="match status" value="1"/>
</dbReference>
<evidence type="ECO:0000313" key="13">
    <source>
        <dbReference type="EMBL" id="TCV92361.1"/>
    </source>
</evidence>
<dbReference type="PRINTS" id="PR01183">
    <property type="entry name" value="RIBORDTASEM1"/>
</dbReference>
<dbReference type="GO" id="GO:0009263">
    <property type="term" value="P:deoxyribonucleotide biosynthetic process"/>
    <property type="evidence" value="ECO:0007669"/>
    <property type="project" value="UniProtKB-KW"/>
</dbReference>
<dbReference type="OrthoDB" id="9762933at2"/>
<keyword evidence="6 10" id="KW-0560">Oxidoreductase</keyword>
<feature type="region of interest" description="Disordered" evidence="11">
    <location>
        <begin position="1"/>
        <end position="58"/>
    </location>
</feature>
<dbReference type="CDD" id="cd01679">
    <property type="entry name" value="RNR_I"/>
    <property type="match status" value="1"/>
</dbReference>
<dbReference type="Pfam" id="PF03477">
    <property type="entry name" value="ATP-cone"/>
    <property type="match status" value="1"/>
</dbReference>
<dbReference type="Pfam" id="PF00317">
    <property type="entry name" value="Ribonuc_red_lgN"/>
    <property type="match status" value="1"/>
</dbReference>
<evidence type="ECO:0000256" key="5">
    <source>
        <dbReference type="ARBA" id="ARBA00022840"/>
    </source>
</evidence>
<dbReference type="AlphaFoldDB" id="A0A4R3YJM4"/>
<feature type="compositionally biased region" description="Low complexity" evidence="11">
    <location>
        <begin position="10"/>
        <end position="21"/>
    </location>
</feature>
<dbReference type="PANTHER" id="PTHR11573:SF6">
    <property type="entry name" value="RIBONUCLEOSIDE-DIPHOSPHATE REDUCTASE LARGE SUBUNIT"/>
    <property type="match status" value="1"/>
</dbReference>
<evidence type="ECO:0000256" key="10">
    <source>
        <dbReference type="RuleBase" id="RU003410"/>
    </source>
</evidence>
<evidence type="ECO:0000256" key="1">
    <source>
        <dbReference type="ARBA" id="ARBA00010406"/>
    </source>
</evidence>
<evidence type="ECO:0000256" key="9">
    <source>
        <dbReference type="PROSITE-ProRule" id="PRU00492"/>
    </source>
</evidence>
<dbReference type="NCBIfam" id="TIGR02506">
    <property type="entry name" value="NrdE_NrdA"/>
    <property type="match status" value="1"/>
</dbReference>
<dbReference type="GO" id="GO:0005971">
    <property type="term" value="C:ribonucleoside-diphosphate reductase complex"/>
    <property type="evidence" value="ECO:0007669"/>
    <property type="project" value="TreeGrafter"/>
</dbReference>
<sequence length="836" mass="92168">MDSSARERTASPADAAAIPSSNDKAPAAGYKTSAERPAPDFTLTPPHNPGQMRVTKRNGGHETVDVNKIVRAVTRSADGLFAVDPMRVALKTIGGLYDGATTQELDQLSIRTSAALTAEEPEYGQLAARLLSAFVDKEVSGQEIQSFSQSILRGHELGILNDRLRDFVAINSRKLNDAIDTHASRRFEYFGLRTVYDRYLLRHPQKRTVIETPQYFFMRIACALGGNDIGETLELYKLLSSLEYLASSPTLFNAGTAHEQLSSCFLLDSPLDALESIYQKYGDVAQLSKFAGGIGLAYSRIRSRGSLIKGTNGHSNGLVPWLKTLDASVAAVNQGGKRKGAACVYLESWHADIEEFLELRENTGDDARRTHNLNLANWVPDLFMRRVETDGDWSLFDPKIVPHFVDTWGETFDAAYAKAEADGLAVKTVKARELYARMLRSLAQTGNGWMTFKDRSNATSNQTAKPENVIHLSNLCTEILEVTSADETAVCNLGSINLSRHVVDGQFDYEKLASTVRIAVRQLDRVIDLNFYPISTAKTANVKWRPVGLGVMGLQDVFFKLRLPFDSAEALALSTRIAEEIYFNALTMSNEIAEREGAHPGFSETRAANGDMQFDYWPQAKPNGKDDRWTALREKIKAHGLRNSLLIAIAPTATIASIAGCYECIEPQVSNLFKRETLSGDFLVVNRYLVEELKTLGLWTADVRDAIKLAEGSVQGIASIPAALREVYRTTWELPQKALIDLAAARGAYIDQSQSLNLFMENPNIGQLSSMYMYAWKSGIKTTYYLRSRPATRIQKTTVSSGAAVAPVAPVVDAQEEATAAVFCSLENPEYCEACQ</sequence>